<evidence type="ECO:0000313" key="3">
    <source>
        <dbReference type="Proteomes" id="UP001597106"/>
    </source>
</evidence>
<gene>
    <name evidence="2" type="ORF">ACFQ1T_09320</name>
</gene>
<keyword evidence="3" id="KW-1185">Reference proteome</keyword>
<organism evidence="2 3">
    <name type="scientific">Methylophilus glucosoxydans</name>
    <dbReference type="NCBI Taxonomy" id="752553"/>
    <lineage>
        <taxon>Bacteria</taxon>
        <taxon>Pseudomonadati</taxon>
        <taxon>Pseudomonadota</taxon>
        <taxon>Betaproteobacteria</taxon>
        <taxon>Nitrosomonadales</taxon>
        <taxon>Methylophilaceae</taxon>
        <taxon>Methylophilus</taxon>
    </lineage>
</organism>
<evidence type="ECO:0008006" key="4">
    <source>
        <dbReference type="Google" id="ProtNLM"/>
    </source>
</evidence>
<proteinExistence type="predicted"/>
<dbReference type="EMBL" id="JBHTJW010000002">
    <property type="protein sequence ID" value="MFD0929976.1"/>
    <property type="molecule type" value="Genomic_DNA"/>
</dbReference>
<accession>A0ABW3GH74</accession>
<comment type="caution">
    <text evidence="2">The sequence shown here is derived from an EMBL/GenBank/DDBJ whole genome shotgun (WGS) entry which is preliminary data.</text>
</comment>
<dbReference type="RefSeq" id="WP_194753420.1">
    <property type="nucleotide sequence ID" value="NZ_JBHTJW010000002.1"/>
</dbReference>
<reference evidence="3" key="1">
    <citation type="journal article" date="2019" name="Int. J. Syst. Evol. Microbiol.">
        <title>The Global Catalogue of Microorganisms (GCM) 10K type strain sequencing project: providing services to taxonomists for standard genome sequencing and annotation.</title>
        <authorList>
            <consortium name="The Broad Institute Genomics Platform"/>
            <consortium name="The Broad Institute Genome Sequencing Center for Infectious Disease"/>
            <person name="Wu L."/>
            <person name="Ma J."/>
        </authorList>
    </citation>
    <scope>NUCLEOTIDE SEQUENCE [LARGE SCALE GENOMIC DNA]</scope>
    <source>
        <strain evidence="3">CCUG 59685</strain>
    </source>
</reference>
<evidence type="ECO:0000313" key="2">
    <source>
        <dbReference type="EMBL" id="MFD0929976.1"/>
    </source>
</evidence>
<feature type="region of interest" description="Disordered" evidence="1">
    <location>
        <begin position="33"/>
        <end position="59"/>
    </location>
</feature>
<dbReference type="Proteomes" id="UP001597106">
    <property type="component" value="Unassembled WGS sequence"/>
</dbReference>
<evidence type="ECO:0000256" key="1">
    <source>
        <dbReference type="SAM" id="MobiDB-lite"/>
    </source>
</evidence>
<name>A0ABW3GH74_9PROT</name>
<protein>
    <recommendedName>
        <fullName evidence="4">DUF2946 domain-containing protein</fullName>
    </recommendedName>
</protein>
<sequence length="137" mass="14808">MRKLIQIFAIWLIAIILPVQGIAAVSMMNCEKPQSQHSHEGVSGHSHEHHEGAVESHAHKHQDDTKHACNHCSKCSVCCSGFAFATSSDGLKHHLIVAGTAIGFIVPDFTSHISSGPERPPRFTLISMLLAKVLSGL</sequence>
<feature type="compositionally biased region" description="Basic and acidic residues" evidence="1">
    <location>
        <begin position="37"/>
        <end position="59"/>
    </location>
</feature>